<dbReference type="GO" id="GO:0020037">
    <property type="term" value="F:heme binding"/>
    <property type="evidence" value="ECO:0007669"/>
    <property type="project" value="InterPro"/>
</dbReference>
<comment type="similarity">
    <text evidence="3 13">Belongs to the cytochrome P450 family.</text>
</comment>
<evidence type="ECO:0000256" key="12">
    <source>
        <dbReference type="PIRSR" id="PIRSR602401-1"/>
    </source>
</evidence>
<evidence type="ECO:0000313" key="15">
    <source>
        <dbReference type="EMBL" id="KAJ8446508.1"/>
    </source>
</evidence>
<evidence type="ECO:0000313" key="16">
    <source>
        <dbReference type="Proteomes" id="UP001153076"/>
    </source>
</evidence>
<dbReference type="GO" id="GO:0005506">
    <property type="term" value="F:iron ion binding"/>
    <property type="evidence" value="ECO:0007669"/>
    <property type="project" value="InterPro"/>
</dbReference>
<feature type="binding site" description="axial binding residue" evidence="12">
    <location>
        <position position="512"/>
    </location>
    <ligand>
        <name>heme</name>
        <dbReference type="ChEBI" id="CHEBI:30413"/>
    </ligand>
    <ligandPart>
        <name>Fe</name>
        <dbReference type="ChEBI" id="CHEBI:18248"/>
    </ligandPart>
</feature>
<keyword evidence="11 14" id="KW-0472">Membrane</keyword>
<keyword evidence="9 12" id="KW-0408">Iron</keyword>
<dbReference type="AlphaFoldDB" id="A0A9Q1KPH8"/>
<evidence type="ECO:0000256" key="13">
    <source>
        <dbReference type="RuleBase" id="RU000461"/>
    </source>
</evidence>
<dbReference type="GO" id="GO:0016709">
    <property type="term" value="F:oxidoreductase activity, acting on paired donors, with incorporation or reduction of molecular oxygen, NAD(P)H as one donor, and incorporation of one atom of oxygen"/>
    <property type="evidence" value="ECO:0007669"/>
    <property type="project" value="TreeGrafter"/>
</dbReference>
<organism evidence="15 16">
    <name type="scientific">Carnegiea gigantea</name>
    <dbReference type="NCBI Taxonomy" id="171969"/>
    <lineage>
        <taxon>Eukaryota</taxon>
        <taxon>Viridiplantae</taxon>
        <taxon>Streptophyta</taxon>
        <taxon>Embryophyta</taxon>
        <taxon>Tracheophyta</taxon>
        <taxon>Spermatophyta</taxon>
        <taxon>Magnoliopsida</taxon>
        <taxon>eudicotyledons</taxon>
        <taxon>Gunneridae</taxon>
        <taxon>Pentapetalae</taxon>
        <taxon>Caryophyllales</taxon>
        <taxon>Cactineae</taxon>
        <taxon>Cactaceae</taxon>
        <taxon>Cactoideae</taxon>
        <taxon>Echinocereeae</taxon>
        <taxon>Carnegiea</taxon>
    </lineage>
</organism>
<dbReference type="InterPro" id="IPR001128">
    <property type="entry name" value="Cyt_P450"/>
</dbReference>
<evidence type="ECO:0000256" key="11">
    <source>
        <dbReference type="ARBA" id="ARBA00023136"/>
    </source>
</evidence>
<evidence type="ECO:0000256" key="6">
    <source>
        <dbReference type="ARBA" id="ARBA00022723"/>
    </source>
</evidence>
<dbReference type="PRINTS" id="PR00463">
    <property type="entry name" value="EP450I"/>
</dbReference>
<evidence type="ECO:0000256" key="4">
    <source>
        <dbReference type="ARBA" id="ARBA00022617"/>
    </source>
</evidence>
<evidence type="ECO:0000256" key="5">
    <source>
        <dbReference type="ARBA" id="ARBA00022692"/>
    </source>
</evidence>
<comment type="subcellular location">
    <subcellularLocation>
        <location evidence="2">Membrane</location>
        <topology evidence="2">Single-pass membrane protein</topology>
    </subcellularLocation>
</comment>
<keyword evidence="4 12" id="KW-0349">Heme</keyword>
<evidence type="ECO:0000256" key="1">
    <source>
        <dbReference type="ARBA" id="ARBA00001971"/>
    </source>
</evidence>
<keyword evidence="8 13" id="KW-0560">Oxidoreductase</keyword>
<dbReference type="InterPro" id="IPR051103">
    <property type="entry name" value="Plant_metabolite_P450s"/>
</dbReference>
<evidence type="ECO:0000256" key="8">
    <source>
        <dbReference type="ARBA" id="ARBA00023002"/>
    </source>
</evidence>
<comment type="cofactor">
    <cofactor evidence="1 12">
        <name>heme</name>
        <dbReference type="ChEBI" id="CHEBI:30413"/>
    </cofactor>
</comment>
<dbReference type="InterPro" id="IPR036396">
    <property type="entry name" value="Cyt_P450_sf"/>
</dbReference>
<keyword evidence="10 13" id="KW-0503">Monooxygenase</keyword>
<dbReference type="PANTHER" id="PTHR24298:SF59">
    <property type="entry name" value="CYTOCHROME P450, FAMILY 705, SUBFAMILY A, POLYPEPTIDE 25-RELATED"/>
    <property type="match status" value="1"/>
</dbReference>
<dbReference type="FunFam" id="1.10.630.10:FF:000019">
    <property type="entry name" value="Cytochrome P450 family protein"/>
    <property type="match status" value="1"/>
</dbReference>
<dbReference type="PROSITE" id="PS00086">
    <property type="entry name" value="CYTOCHROME_P450"/>
    <property type="match status" value="1"/>
</dbReference>
<dbReference type="Gene3D" id="1.10.630.10">
    <property type="entry name" value="Cytochrome P450"/>
    <property type="match status" value="1"/>
</dbReference>
<dbReference type="InterPro" id="IPR002401">
    <property type="entry name" value="Cyt_P450_E_grp-I"/>
</dbReference>
<dbReference type="Proteomes" id="UP001153076">
    <property type="component" value="Unassembled WGS sequence"/>
</dbReference>
<gene>
    <name evidence="15" type="ORF">Cgig2_027470</name>
</gene>
<evidence type="ECO:0000256" key="9">
    <source>
        <dbReference type="ARBA" id="ARBA00023004"/>
    </source>
</evidence>
<feature type="transmembrane region" description="Helical" evidence="14">
    <location>
        <begin position="24"/>
        <end position="46"/>
    </location>
</feature>
<keyword evidence="7 14" id="KW-1133">Transmembrane helix</keyword>
<dbReference type="InterPro" id="IPR017972">
    <property type="entry name" value="Cyt_P450_CS"/>
</dbReference>
<evidence type="ECO:0000256" key="3">
    <source>
        <dbReference type="ARBA" id="ARBA00010617"/>
    </source>
</evidence>
<dbReference type="PRINTS" id="PR00385">
    <property type="entry name" value="P450"/>
</dbReference>
<dbReference type="GO" id="GO:0016020">
    <property type="term" value="C:membrane"/>
    <property type="evidence" value="ECO:0007669"/>
    <property type="project" value="UniProtKB-SubCell"/>
</dbReference>
<evidence type="ECO:0000256" key="2">
    <source>
        <dbReference type="ARBA" id="ARBA00004167"/>
    </source>
</evidence>
<evidence type="ECO:0000256" key="14">
    <source>
        <dbReference type="SAM" id="Phobius"/>
    </source>
</evidence>
<keyword evidence="5 14" id="KW-0812">Transmembrane</keyword>
<dbReference type="SUPFAM" id="SSF48264">
    <property type="entry name" value="Cytochrome P450"/>
    <property type="match status" value="1"/>
</dbReference>
<sequence>MKEKSSYFLSVAPSSLLETQNSHFHYFLTLLVLCVASALLCRFRLLRRSIFSTNRRTSNTDKTNRLAEENEQLPLHLPPSPPSFPLLGHLHHLFPSSALYKSFHHLATQYGPLVYLRLGTSTLLLVSSSSMASEIFKAHDVAFASRPKFAYADKILYGPLSFINAPYGDYWRFLKKLCVTELLGPRQVNRSCAIRTQELHSFLQRMIDHAKTSMVIDLGAELVKLTNNVICRTTMSTTQAGEVRELLKQSFELAGKLYIGQMLGPFKSLILWLYGRRVTDLNNKFDQLLEKILKEHEQDKSDDYNEEINMKSGGEFTSYSSTDDEIRGYGKDMMDILLEIHKDGNAPVRITRGNIKAFFTDLIIAGTDSSSQTMQWVIAELINHPNILKKAREEIEEVVGGTRLVEESDIPRLPYLQAVVKETLRLHPTGPVTTRVCCQSCKIQGYDIPETTPVAVNLYSIMRDPDTWEEPDEFRPERFLGLGNAEDGKSVGFGSKGESLSFIPFGAGRRGCPGTLFALTLMNSVIAATIQCFDWKIGSTKVDMQPGSGMSLAMAHPLKCLPVVVYDPFNVHSN</sequence>
<evidence type="ECO:0000256" key="7">
    <source>
        <dbReference type="ARBA" id="ARBA00022989"/>
    </source>
</evidence>
<name>A0A9Q1KPH8_9CARY</name>
<protein>
    <recommendedName>
        <fullName evidence="17">Cytochrome P450</fullName>
    </recommendedName>
</protein>
<keyword evidence="16" id="KW-1185">Reference proteome</keyword>
<keyword evidence="6 12" id="KW-0479">Metal-binding</keyword>
<proteinExistence type="inferred from homology"/>
<dbReference type="EMBL" id="JAKOGI010000053">
    <property type="protein sequence ID" value="KAJ8446508.1"/>
    <property type="molecule type" value="Genomic_DNA"/>
</dbReference>
<evidence type="ECO:0000256" key="10">
    <source>
        <dbReference type="ARBA" id="ARBA00023033"/>
    </source>
</evidence>
<evidence type="ECO:0008006" key="17">
    <source>
        <dbReference type="Google" id="ProtNLM"/>
    </source>
</evidence>
<dbReference type="PANTHER" id="PTHR24298">
    <property type="entry name" value="FLAVONOID 3'-MONOOXYGENASE-RELATED"/>
    <property type="match status" value="1"/>
</dbReference>
<dbReference type="Pfam" id="PF00067">
    <property type="entry name" value="p450"/>
    <property type="match status" value="1"/>
</dbReference>
<dbReference type="OrthoDB" id="1470350at2759"/>
<accession>A0A9Q1KPH8</accession>
<comment type="caution">
    <text evidence="15">The sequence shown here is derived from an EMBL/GenBank/DDBJ whole genome shotgun (WGS) entry which is preliminary data.</text>
</comment>
<reference evidence="15" key="1">
    <citation type="submission" date="2022-04" db="EMBL/GenBank/DDBJ databases">
        <title>Carnegiea gigantea Genome sequencing and assembly v2.</title>
        <authorList>
            <person name="Copetti D."/>
            <person name="Sanderson M.J."/>
            <person name="Burquez A."/>
            <person name="Wojciechowski M.F."/>
        </authorList>
    </citation>
    <scope>NUCLEOTIDE SEQUENCE</scope>
    <source>
        <strain evidence="15">SGP5-SGP5p</strain>
        <tissue evidence="15">Aerial part</tissue>
    </source>
</reference>